<dbReference type="PANTHER" id="PTHR42687:SF1">
    <property type="entry name" value="L-THREONINE 3-DEHYDROGENASE, MITOCHONDRIAL"/>
    <property type="match status" value="1"/>
</dbReference>
<reference evidence="3" key="1">
    <citation type="submission" date="2021-09" db="EMBL/GenBank/DDBJ databases">
        <authorList>
            <consortium name="AG Swart"/>
            <person name="Singh M."/>
            <person name="Singh A."/>
            <person name="Seah K."/>
            <person name="Emmerich C."/>
        </authorList>
    </citation>
    <scope>NUCLEOTIDE SEQUENCE</scope>
    <source>
        <strain evidence="3">ATCC30299</strain>
    </source>
</reference>
<sequence length="320" mass="35664">MVMNAAMRKFSTARVIFTGAAGQIGSKLLTRAQQTYGLENVLATDLKEPSSGWDKNTRFQQLDVLDNNRVEELFAEYKPTIIYHLASTLSAPSELNPKLALKLNIQGLHHILEQARIHNAQFFAASSIASFGASTPKIPGNLEIQRPSTIYGITKVHLELIGEYYNLKHGVDFRSLRIPIVTSEGAPGGGSAAFTVTMFYDLLKTGKTVIPVTPETKMPLIYLDDLIDAVSQFMQAPNSRLTARSYTMASCGVSVGDYVNEVLRWLPGEVEYKPDYRDPIVKSWPDGTDGSVAERDWGHRLKFDTKKMVKTMFERLTNKK</sequence>
<dbReference type="AlphaFoldDB" id="A0AAU9JS97"/>
<dbReference type="InterPro" id="IPR051225">
    <property type="entry name" value="NAD(P)_epim/dehydratase"/>
</dbReference>
<dbReference type="InterPro" id="IPR036291">
    <property type="entry name" value="NAD(P)-bd_dom_sf"/>
</dbReference>
<dbReference type="SUPFAM" id="SSF51735">
    <property type="entry name" value="NAD(P)-binding Rossmann-fold domains"/>
    <property type="match status" value="1"/>
</dbReference>
<dbReference type="Pfam" id="PF01370">
    <property type="entry name" value="Epimerase"/>
    <property type="match status" value="1"/>
</dbReference>
<dbReference type="Gene3D" id="3.40.50.720">
    <property type="entry name" value="NAD(P)-binding Rossmann-like Domain"/>
    <property type="match status" value="1"/>
</dbReference>
<organism evidence="3 4">
    <name type="scientific">Blepharisma stoltei</name>
    <dbReference type="NCBI Taxonomy" id="1481888"/>
    <lineage>
        <taxon>Eukaryota</taxon>
        <taxon>Sar</taxon>
        <taxon>Alveolata</taxon>
        <taxon>Ciliophora</taxon>
        <taxon>Postciliodesmatophora</taxon>
        <taxon>Heterotrichea</taxon>
        <taxon>Heterotrichida</taxon>
        <taxon>Blepharismidae</taxon>
        <taxon>Blepharisma</taxon>
    </lineage>
</organism>
<feature type="domain" description="NAD-dependent epimerase/dehydratase" evidence="2">
    <location>
        <begin position="16"/>
        <end position="246"/>
    </location>
</feature>
<dbReference type="PANTHER" id="PTHR42687">
    <property type="entry name" value="L-THREONINE 3-DEHYDROGENASE"/>
    <property type="match status" value="1"/>
</dbReference>
<evidence type="ECO:0000259" key="2">
    <source>
        <dbReference type="Pfam" id="PF01370"/>
    </source>
</evidence>
<dbReference type="GO" id="GO:0008743">
    <property type="term" value="F:L-threonine 3-dehydrogenase activity"/>
    <property type="evidence" value="ECO:0007669"/>
    <property type="project" value="TreeGrafter"/>
</dbReference>
<evidence type="ECO:0000313" key="3">
    <source>
        <dbReference type="EMBL" id="CAG9329235.1"/>
    </source>
</evidence>
<comment type="caution">
    <text evidence="3">The sequence shown here is derived from an EMBL/GenBank/DDBJ whole genome shotgun (WGS) entry which is preliminary data.</text>
</comment>
<evidence type="ECO:0000256" key="1">
    <source>
        <dbReference type="ARBA" id="ARBA00007637"/>
    </source>
</evidence>
<dbReference type="EMBL" id="CAJZBQ010000047">
    <property type="protein sequence ID" value="CAG9329235.1"/>
    <property type="molecule type" value="Genomic_DNA"/>
</dbReference>
<protein>
    <recommendedName>
        <fullName evidence="2">NAD-dependent epimerase/dehydratase domain-containing protein</fullName>
    </recommendedName>
</protein>
<accession>A0AAU9JS97</accession>
<keyword evidence="4" id="KW-1185">Reference proteome</keyword>
<name>A0AAU9JS97_9CILI</name>
<evidence type="ECO:0000313" key="4">
    <source>
        <dbReference type="Proteomes" id="UP001162131"/>
    </source>
</evidence>
<comment type="similarity">
    <text evidence="1">Belongs to the NAD(P)-dependent epimerase/dehydratase family.</text>
</comment>
<dbReference type="Proteomes" id="UP001162131">
    <property type="component" value="Unassembled WGS sequence"/>
</dbReference>
<proteinExistence type="inferred from homology"/>
<gene>
    <name evidence="3" type="ORF">BSTOLATCC_MIC48061</name>
</gene>
<dbReference type="InterPro" id="IPR001509">
    <property type="entry name" value="Epimerase_deHydtase"/>
</dbReference>
<dbReference type="GO" id="GO:0006567">
    <property type="term" value="P:L-threonine catabolic process"/>
    <property type="evidence" value="ECO:0007669"/>
    <property type="project" value="TreeGrafter"/>
</dbReference>